<dbReference type="EMBL" id="JACIJC010000002">
    <property type="protein sequence ID" value="MBB5685600.1"/>
    <property type="molecule type" value="Genomic_DNA"/>
</dbReference>
<gene>
    <name evidence="3" type="ORF">FHS49_001608</name>
</gene>
<accession>A0A7W9AH56</accession>
<dbReference type="SUPFAM" id="SSF89447">
    <property type="entry name" value="AbrB/MazE/MraZ-like"/>
    <property type="match status" value="1"/>
</dbReference>
<dbReference type="Pfam" id="PF04014">
    <property type="entry name" value="MazE_antitoxin"/>
    <property type="match status" value="1"/>
</dbReference>
<evidence type="ECO:0000256" key="1">
    <source>
        <dbReference type="SAM" id="MobiDB-lite"/>
    </source>
</evidence>
<sequence>MGQIDSKVFRSGNSEAVRLPKEIAYGADIDVTITRVGDRLIIDPKPKKSLADFIALLREIGPPEDGVQKRDPVEAPNRPGL</sequence>
<feature type="domain" description="SpoVT-AbrB" evidence="2">
    <location>
        <begin position="8"/>
        <end position="48"/>
    </location>
</feature>
<dbReference type="GO" id="GO:0003677">
    <property type="term" value="F:DNA binding"/>
    <property type="evidence" value="ECO:0007669"/>
    <property type="project" value="InterPro"/>
</dbReference>
<dbReference type="RefSeq" id="WP_184017054.1">
    <property type="nucleotide sequence ID" value="NZ_JACIJC010000002.1"/>
</dbReference>
<dbReference type="Gene3D" id="2.10.260.10">
    <property type="match status" value="1"/>
</dbReference>
<dbReference type="Proteomes" id="UP000549617">
    <property type="component" value="Unassembled WGS sequence"/>
</dbReference>
<dbReference type="AlphaFoldDB" id="A0A7W9AH56"/>
<dbReference type="InterPro" id="IPR007159">
    <property type="entry name" value="SpoVT-AbrB_dom"/>
</dbReference>
<proteinExistence type="predicted"/>
<evidence type="ECO:0000313" key="4">
    <source>
        <dbReference type="Proteomes" id="UP000549617"/>
    </source>
</evidence>
<evidence type="ECO:0000313" key="3">
    <source>
        <dbReference type="EMBL" id="MBB5685600.1"/>
    </source>
</evidence>
<feature type="region of interest" description="Disordered" evidence="1">
    <location>
        <begin position="62"/>
        <end position="81"/>
    </location>
</feature>
<comment type="caution">
    <text evidence="3">The sequence shown here is derived from an EMBL/GenBank/DDBJ whole genome shotgun (WGS) entry which is preliminary data.</text>
</comment>
<dbReference type="InterPro" id="IPR037914">
    <property type="entry name" value="SpoVT-AbrB_sf"/>
</dbReference>
<evidence type="ECO:0000259" key="2">
    <source>
        <dbReference type="Pfam" id="PF04014"/>
    </source>
</evidence>
<name>A0A7W9AH56_9SPHN</name>
<reference evidence="3 4" key="1">
    <citation type="submission" date="2020-08" db="EMBL/GenBank/DDBJ databases">
        <title>Genomic Encyclopedia of Type Strains, Phase IV (KMG-IV): sequencing the most valuable type-strain genomes for metagenomic binning, comparative biology and taxonomic classification.</title>
        <authorList>
            <person name="Goeker M."/>
        </authorList>
    </citation>
    <scope>NUCLEOTIDE SEQUENCE [LARGE SCALE GENOMIC DNA]</scope>
    <source>
        <strain evidence="3 4">DSM 25079</strain>
    </source>
</reference>
<organism evidence="3 4">
    <name type="scientific">Sphingobium boeckii</name>
    <dbReference type="NCBI Taxonomy" id="1082345"/>
    <lineage>
        <taxon>Bacteria</taxon>
        <taxon>Pseudomonadati</taxon>
        <taxon>Pseudomonadota</taxon>
        <taxon>Alphaproteobacteria</taxon>
        <taxon>Sphingomonadales</taxon>
        <taxon>Sphingomonadaceae</taxon>
        <taxon>Sphingobium</taxon>
    </lineage>
</organism>
<keyword evidence="4" id="KW-1185">Reference proteome</keyword>
<protein>
    <submittedName>
        <fullName evidence="3">Antitoxin VapB</fullName>
    </submittedName>
</protein>